<organism evidence="4 5">
    <name type="scientific">Blepharisma stoltei</name>
    <dbReference type="NCBI Taxonomy" id="1481888"/>
    <lineage>
        <taxon>Eukaryota</taxon>
        <taxon>Sar</taxon>
        <taxon>Alveolata</taxon>
        <taxon>Ciliophora</taxon>
        <taxon>Postciliodesmatophora</taxon>
        <taxon>Heterotrichea</taxon>
        <taxon>Heterotrichida</taxon>
        <taxon>Blepharismidae</taxon>
        <taxon>Blepharisma</taxon>
    </lineage>
</organism>
<sequence length="171" mass="19803">MMENHSDLENIKILSWDGDLFTIPIIILNYSEVLQQMPNLEHEISLEHLEIDTTTLSKIIEFCKFHDFISPEQIDFPLKTRNLDEIILKDFDRAFFKSLSEEDLLKLALAAHKLEIIVLMKLCCIAIASSYVNLSGSEFDSLTEFIKLGIEEDEWLRVCEFPFAMDAKTNN</sequence>
<dbReference type="InterPro" id="IPR001232">
    <property type="entry name" value="SKP1-like"/>
</dbReference>
<name>A0AAU9JN77_9CILI</name>
<dbReference type="SUPFAM" id="SSF81382">
    <property type="entry name" value="Skp1 dimerisation domain-like"/>
    <property type="match status" value="1"/>
</dbReference>
<dbReference type="Gene3D" id="3.30.710.10">
    <property type="entry name" value="Potassium Channel Kv1.1, Chain A"/>
    <property type="match status" value="1"/>
</dbReference>
<feature type="domain" description="SKP1 component POZ" evidence="3">
    <location>
        <begin position="11"/>
        <end position="66"/>
    </location>
</feature>
<dbReference type="InterPro" id="IPR016073">
    <property type="entry name" value="Skp1_comp_POZ"/>
</dbReference>
<gene>
    <name evidence="4" type="ORF">BSTOLATCC_MIC40856</name>
</gene>
<proteinExistence type="inferred from homology"/>
<evidence type="ECO:0000256" key="1">
    <source>
        <dbReference type="ARBA" id="ARBA00009993"/>
    </source>
</evidence>
<comment type="similarity">
    <text evidence="1">Belongs to the SKP1 family.</text>
</comment>
<evidence type="ECO:0000313" key="5">
    <source>
        <dbReference type="Proteomes" id="UP001162131"/>
    </source>
</evidence>
<evidence type="ECO:0000256" key="2">
    <source>
        <dbReference type="ARBA" id="ARBA00022786"/>
    </source>
</evidence>
<dbReference type="Proteomes" id="UP001162131">
    <property type="component" value="Unassembled WGS sequence"/>
</dbReference>
<evidence type="ECO:0000313" key="4">
    <source>
        <dbReference type="EMBL" id="CAG9326429.1"/>
    </source>
</evidence>
<dbReference type="Pfam" id="PF03931">
    <property type="entry name" value="Skp1_POZ"/>
    <property type="match status" value="1"/>
</dbReference>
<protein>
    <recommendedName>
        <fullName evidence="3">SKP1 component POZ domain-containing protein</fullName>
    </recommendedName>
</protein>
<keyword evidence="2" id="KW-0833">Ubl conjugation pathway</keyword>
<dbReference type="AlphaFoldDB" id="A0AAU9JN77"/>
<dbReference type="PANTHER" id="PTHR11165">
    <property type="entry name" value="SKP1"/>
    <property type="match status" value="1"/>
</dbReference>
<dbReference type="SUPFAM" id="SSF54695">
    <property type="entry name" value="POZ domain"/>
    <property type="match status" value="1"/>
</dbReference>
<dbReference type="InterPro" id="IPR036296">
    <property type="entry name" value="SKP1-like_dim_sf"/>
</dbReference>
<accession>A0AAU9JN77</accession>
<dbReference type="InterPro" id="IPR011333">
    <property type="entry name" value="SKP1/BTB/POZ_sf"/>
</dbReference>
<dbReference type="EMBL" id="CAJZBQ010000040">
    <property type="protein sequence ID" value="CAG9326429.1"/>
    <property type="molecule type" value="Genomic_DNA"/>
</dbReference>
<dbReference type="InterPro" id="IPR016897">
    <property type="entry name" value="SKP1"/>
</dbReference>
<evidence type="ECO:0000259" key="3">
    <source>
        <dbReference type="Pfam" id="PF03931"/>
    </source>
</evidence>
<reference evidence="4" key="1">
    <citation type="submission" date="2021-09" db="EMBL/GenBank/DDBJ databases">
        <authorList>
            <consortium name="AG Swart"/>
            <person name="Singh M."/>
            <person name="Singh A."/>
            <person name="Seah K."/>
            <person name="Emmerich C."/>
        </authorList>
    </citation>
    <scope>NUCLEOTIDE SEQUENCE</scope>
    <source>
        <strain evidence="4">ATCC30299</strain>
    </source>
</reference>
<dbReference type="SMART" id="SM00512">
    <property type="entry name" value="Skp1"/>
    <property type="match status" value="1"/>
</dbReference>
<dbReference type="GO" id="GO:0006511">
    <property type="term" value="P:ubiquitin-dependent protein catabolic process"/>
    <property type="evidence" value="ECO:0007669"/>
    <property type="project" value="InterPro"/>
</dbReference>
<comment type="caution">
    <text evidence="4">The sequence shown here is derived from an EMBL/GenBank/DDBJ whole genome shotgun (WGS) entry which is preliminary data.</text>
</comment>
<keyword evidence="5" id="KW-1185">Reference proteome</keyword>